<dbReference type="OrthoDB" id="412876at2759"/>
<dbReference type="Gene3D" id="3.40.50.150">
    <property type="entry name" value="Vaccinia Virus protein VP39"/>
    <property type="match status" value="2"/>
</dbReference>
<dbReference type="Pfam" id="PF05185">
    <property type="entry name" value="PRMT5"/>
    <property type="match status" value="1"/>
</dbReference>
<accession>A0A1Z5JC48</accession>
<dbReference type="InterPro" id="IPR029063">
    <property type="entry name" value="SAM-dependent_MTases_sf"/>
</dbReference>
<evidence type="ECO:0000313" key="5">
    <source>
        <dbReference type="Proteomes" id="UP000198406"/>
    </source>
</evidence>
<dbReference type="InParanoid" id="A0A1Z5JC48"/>
<keyword evidence="2 4" id="KW-0489">Methyltransferase</keyword>
<dbReference type="Proteomes" id="UP000198406">
    <property type="component" value="Unassembled WGS sequence"/>
</dbReference>
<dbReference type="InterPro" id="IPR025799">
    <property type="entry name" value="Arg_MeTrfase"/>
</dbReference>
<dbReference type="Gene3D" id="2.70.160.11">
    <property type="entry name" value="Hnrnp arginine n-methyltransferase1"/>
    <property type="match status" value="2"/>
</dbReference>
<evidence type="ECO:0000313" key="4">
    <source>
        <dbReference type="EMBL" id="GAX11567.1"/>
    </source>
</evidence>
<dbReference type="PANTHER" id="PTHR11006:SF4">
    <property type="entry name" value="PROTEIN ARGININE N-METHYLTRANSFERASE 7"/>
    <property type="match status" value="1"/>
</dbReference>
<feature type="domain" description="PRMT5 arginine-N-methyltransferase" evidence="3">
    <location>
        <begin position="80"/>
        <end position="222"/>
    </location>
</feature>
<dbReference type="AlphaFoldDB" id="A0A1Z5JC48"/>
<comment type="caution">
    <text evidence="4">The sequence shown here is derived from an EMBL/GenBank/DDBJ whole genome shotgun (WGS) entry which is preliminary data.</text>
</comment>
<evidence type="ECO:0000256" key="1">
    <source>
        <dbReference type="ARBA" id="ARBA00022691"/>
    </source>
</evidence>
<dbReference type="GO" id="GO:0035241">
    <property type="term" value="F:protein-arginine omega-N monomethyltransferase activity"/>
    <property type="evidence" value="ECO:0007669"/>
    <property type="project" value="UniProtKB-EC"/>
</dbReference>
<keyword evidence="1 2" id="KW-0949">S-adenosyl-L-methionine</keyword>
<dbReference type="EC" id="2.1.1.321" evidence="4"/>
<gene>
    <name evidence="4" type="ORF">FisN_22Lh262</name>
</gene>
<dbReference type="PANTHER" id="PTHR11006">
    <property type="entry name" value="PROTEIN ARGININE N-METHYLTRANSFERASE"/>
    <property type="match status" value="1"/>
</dbReference>
<dbReference type="InterPro" id="IPR035075">
    <property type="entry name" value="PRMT5"/>
</dbReference>
<reference evidence="4 5" key="1">
    <citation type="journal article" date="2015" name="Plant Cell">
        <title>Oil accumulation by the oleaginous diatom Fistulifera solaris as revealed by the genome and transcriptome.</title>
        <authorList>
            <person name="Tanaka T."/>
            <person name="Maeda Y."/>
            <person name="Veluchamy A."/>
            <person name="Tanaka M."/>
            <person name="Abida H."/>
            <person name="Marechal E."/>
            <person name="Bowler C."/>
            <person name="Muto M."/>
            <person name="Sunaga Y."/>
            <person name="Tanaka M."/>
            <person name="Yoshino T."/>
            <person name="Taniguchi T."/>
            <person name="Fukuda Y."/>
            <person name="Nemoto M."/>
            <person name="Matsumoto M."/>
            <person name="Wong P.S."/>
            <person name="Aburatani S."/>
            <person name="Fujibuchi W."/>
        </authorList>
    </citation>
    <scope>NUCLEOTIDE SEQUENCE [LARGE SCALE GENOMIC DNA]</scope>
    <source>
        <strain evidence="4 5">JPCC DA0580</strain>
    </source>
</reference>
<proteinExistence type="predicted"/>
<keyword evidence="5" id="KW-1185">Reference proteome</keyword>
<dbReference type="PROSITE" id="PS51678">
    <property type="entry name" value="SAM_MT_PRMT"/>
    <property type="match status" value="1"/>
</dbReference>
<dbReference type="CDD" id="cd02440">
    <property type="entry name" value="AdoMet_MTases"/>
    <property type="match status" value="1"/>
</dbReference>
<dbReference type="GO" id="GO:0032259">
    <property type="term" value="P:methylation"/>
    <property type="evidence" value="ECO:0007669"/>
    <property type="project" value="UniProtKB-KW"/>
</dbReference>
<evidence type="ECO:0000256" key="2">
    <source>
        <dbReference type="PROSITE-ProRule" id="PRU01015"/>
    </source>
</evidence>
<protein>
    <submittedName>
        <fullName evidence="4">Type III protein arginine methyltransferase</fullName>
        <ecNumber evidence="4">2.1.1.321</ecNumber>
    </submittedName>
</protein>
<dbReference type="SUPFAM" id="SSF53335">
    <property type="entry name" value="S-adenosyl-L-methionine-dependent methyltransferases"/>
    <property type="match status" value="2"/>
</dbReference>
<organism evidence="4 5">
    <name type="scientific">Fistulifera solaris</name>
    <name type="common">Oleaginous diatom</name>
    <dbReference type="NCBI Taxonomy" id="1519565"/>
    <lineage>
        <taxon>Eukaryota</taxon>
        <taxon>Sar</taxon>
        <taxon>Stramenopiles</taxon>
        <taxon>Ochrophyta</taxon>
        <taxon>Bacillariophyta</taxon>
        <taxon>Bacillariophyceae</taxon>
        <taxon>Bacillariophycidae</taxon>
        <taxon>Naviculales</taxon>
        <taxon>Naviculaceae</taxon>
        <taxon>Fistulifera</taxon>
    </lineage>
</organism>
<keyword evidence="2 4" id="KW-0808">Transferase</keyword>
<evidence type="ECO:0000259" key="3">
    <source>
        <dbReference type="Pfam" id="PF05185"/>
    </source>
</evidence>
<dbReference type="EMBL" id="BDSP01000041">
    <property type="protein sequence ID" value="GAX11567.1"/>
    <property type="molecule type" value="Genomic_DNA"/>
</dbReference>
<sequence>MSEEIPKDLAKALEAARYNEFVRISSTDEHGNKNDIVLLACLDEKNGGIQWINLMGGKYFTNPTTQFFRTKRWVFPMLNDVTRNEMYQKAIQSAVEKLKERVHNESESINRTCRVLDIGCGTGLLGMLAAKAFQETLKTYKVEVVAIEMAQEMASVATQTIQDNGLSDVINLVEGHSCELPPLSPKADLCVSELLESGLLGEGILPAVRDAWERHLQDDAIMIPQRARVFAQLVGCKEGGQNWLKDFFGPHNDKIAKCFGDGYRQPLRWSLNSSRSGLLLDARHVQIPVHAKKLFETNELISLTDAVPVFAFDFTSRDAAMIGIDGRRHSTAFSVKTQGTVTGVLLWWELDLWEDITYSCEPGKQPFQDHWHQCLQLLPGGNQMDAMPQDTISLKFSHNDERVLVEAIWKGVVVESEMNGDGYSALISPLRAYQLNDNTRLNVFKTALEYSLSAHPNGKAARILDISDGGWGACLAAVLGATNVISVESNSEELAIMAARIAQCGNGLPLTSNGSTAKFDVIPSHLENLTVSDLWGQFPDIIIADYYHVFEGWHLQESLNFYYKCRSLRRENMISDQTVFLPSSFRIMACVIESEQLRSAYSRCGDRDECILGLDHTHLNSTAGDFTRYDLSIPLFWQFDYKRLTDDFLMDSFEMGANTPLDGVRVGAMEQFKRTGQVDAVVFWIEYDFLKAGLSISTSGKPYPQLVRMLPNPSIYIEESDLKHAVVCIDFFYGGLSPPLTHDCDISINRMVPRGENYDN</sequence>
<dbReference type="GO" id="GO:0042054">
    <property type="term" value="F:histone methyltransferase activity"/>
    <property type="evidence" value="ECO:0007669"/>
    <property type="project" value="TreeGrafter"/>
</dbReference>
<name>A0A1Z5JC48_FISSO</name>